<dbReference type="Gene3D" id="2.20.25.80">
    <property type="entry name" value="WRKY domain"/>
    <property type="match status" value="1"/>
</dbReference>
<comment type="subcellular location">
    <subcellularLocation>
        <location evidence="1">Nucleus</location>
    </subcellularLocation>
</comment>
<comment type="caution">
    <text evidence="8">The sequence shown here is derived from an EMBL/GenBank/DDBJ whole genome shotgun (WGS) entry which is preliminary data.</text>
</comment>
<dbReference type="InterPro" id="IPR003657">
    <property type="entry name" value="WRKY_dom"/>
</dbReference>
<name>A0ABU6SU26_9FABA</name>
<feature type="region of interest" description="Disordered" evidence="6">
    <location>
        <begin position="91"/>
        <end position="120"/>
    </location>
</feature>
<gene>
    <name evidence="8" type="ORF">PIB30_087880</name>
</gene>
<evidence type="ECO:0000313" key="9">
    <source>
        <dbReference type="Proteomes" id="UP001341840"/>
    </source>
</evidence>
<organism evidence="8 9">
    <name type="scientific">Stylosanthes scabra</name>
    <dbReference type="NCBI Taxonomy" id="79078"/>
    <lineage>
        <taxon>Eukaryota</taxon>
        <taxon>Viridiplantae</taxon>
        <taxon>Streptophyta</taxon>
        <taxon>Embryophyta</taxon>
        <taxon>Tracheophyta</taxon>
        <taxon>Spermatophyta</taxon>
        <taxon>Magnoliopsida</taxon>
        <taxon>eudicotyledons</taxon>
        <taxon>Gunneridae</taxon>
        <taxon>Pentapetalae</taxon>
        <taxon>rosids</taxon>
        <taxon>fabids</taxon>
        <taxon>Fabales</taxon>
        <taxon>Fabaceae</taxon>
        <taxon>Papilionoideae</taxon>
        <taxon>50 kb inversion clade</taxon>
        <taxon>dalbergioids sensu lato</taxon>
        <taxon>Dalbergieae</taxon>
        <taxon>Pterocarpus clade</taxon>
        <taxon>Stylosanthes</taxon>
    </lineage>
</organism>
<feature type="compositionally biased region" description="Low complexity" evidence="6">
    <location>
        <begin position="242"/>
        <end position="252"/>
    </location>
</feature>
<evidence type="ECO:0000256" key="4">
    <source>
        <dbReference type="ARBA" id="ARBA00023163"/>
    </source>
</evidence>
<accession>A0ABU6SU26</accession>
<evidence type="ECO:0000259" key="7">
    <source>
        <dbReference type="PROSITE" id="PS50811"/>
    </source>
</evidence>
<keyword evidence="9" id="KW-1185">Reference proteome</keyword>
<dbReference type="InterPro" id="IPR036576">
    <property type="entry name" value="WRKY_dom_sf"/>
</dbReference>
<dbReference type="SMART" id="SM00774">
    <property type="entry name" value="WRKY"/>
    <property type="match status" value="1"/>
</dbReference>
<evidence type="ECO:0000256" key="1">
    <source>
        <dbReference type="ARBA" id="ARBA00004123"/>
    </source>
</evidence>
<sequence>MENNNELSKAIIMEQELMRGRDVANQLLEVVVDNNNNNKSNSSRKEEEISERSMVMPFAEDAVRKVLRSFTNTLLLLNSDTQHNSFAIHHHQSCNSSNNKKKRNSFSNKSQRGCHKRKSVAPTWQSDSSILCEDGHALRKYGQKKTVNSNYLRSYYKCSYKNEQDCKAIKHVQRIQEDPPLYRTSYYGHHTCKTSLINYPYTKLEQPASSFESSTLLCFSSSSDHNTNNTTLPIITKQEAQPFPSSSFSSSSTKQEPMEVVSDDPIDHKKSSLSNNYYDLLSDYELYFNY</sequence>
<dbReference type="PANTHER" id="PTHR31282">
    <property type="entry name" value="WRKY TRANSCRIPTION FACTOR 21-RELATED"/>
    <property type="match status" value="1"/>
</dbReference>
<keyword evidence="3" id="KW-0238">DNA-binding</keyword>
<dbReference type="SUPFAM" id="SSF118290">
    <property type="entry name" value="WRKY DNA-binding domain"/>
    <property type="match status" value="1"/>
</dbReference>
<dbReference type="Pfam" id="PF03106">
    <property type="entry name" value="WRKY"/>
    <property type="match status" value="1"/>
</dbReference>
<evidence type="ECO:0000256" key="3">
    <source>
        <dbReference type="ARBA" id="ARBA00023125"/>
    </source>
</evidence>
<evidence type="ECO:0000313" key="8">
    <source>
        <dbReference type="EMBL" id="MED6139857.1"/>
    </source>
</evidence>
<keyword evidence="5" id="KW-0539">Nucleus</keyword>
<protein>
    <recommendedName>
        <fullName evidence="7">WRKY domain-containing protein</fullName>
    </recommendedName>
</protein>
<proteinExistence type="predicted"/>
<evidence type="ECO:0000256" key="2">
    <source>
        <dbReference type="ARBA" id="ARBA00023015"/>
    </source>
</evidence>
<evidence type="ECO:0000256" key="6">
    <source>
        <dbReference type="SAM" id="MobiDB-lite"/>
    </source>
</evidence>
<feature type="region of interest" description="Disordered" evidence="6">
    <location>
        <begin position="241"/>
        <end position="267"/>
    </location>
</feature>
<reference evidence="8 9" key="1">
    <citation type="journal article" date="2023" name="Plants (Basel)">
        <title>Bridging the Gap: Combining Genomics and Transcriptomics Approaches to Understand Stylosanthes scabra, an Orphan Legume from the Brazilian Caatinga.</title>
        <authorList>
            <person name="Ferreira-Neto J.R.C."/>
            <person name="da Silva M.D."/>
            <person name="Binneck E."/>
            <person name="de Melo N.F."/>
            <person name="da Silva R.H."/>
            <person name="de Melo A.L.T.M."/>
            <person name="Pandolfi V."/>
            <person name="Bustamante F.O."/>
            <person name="Brasileiro-Vidal A.C."/>
            <person name="Benko-Iseppon A.M."/>
        </authorList>
    </citation>
    <scope>NUCLEOTIDE SEQUENCE [LARGE SCALE GENOMIC DNA]</scope>
    <source>
        <tissue evidence="8">Leaves</tissue>
    </source>
</reference>
<keyword evidence="2" id="KW-0805">Transcription regulation</keyword>
<keyword evidence="4" id="KW-0804">Transcription</keyword>
<evidence type="ECO:0000256" key="5">
    <source>
        <dbReference type="ARBA" id="ARBA00023242"/>
    </source>
</evidence>
<dbReference type="Proteomes" id="UP001341840">
    <property type="component" value="Unassembled WGS sequence"/>
</dbReference>
<dbReference type="EMBL" id="JASCZI010061983">
    <property type="protein sequence ID" value="MED6139857.1"/>
    <property type="molecule type" value="Genomic_DNA"/>
</dbReference>
<dbReference type="PROSITE" id="PS50811">
    <property type="entry name" value="WRKY"/>
    <property type="match status" value="1"/>
</dbReference>
<dbReference type="InterPro" id="IPR044810">
    <property type="entry name" value="WRKY_plant"/>
</dbReference>
<feature type="domain" description="WRKY" evidence="7">
    <location>
        <begin position="127"/>
        <end position="195"/>
    </location>
</feature>